<dbReference type="KEGG" id="pfj:MYCFIDRAFT_197941"/>
<keyword evidence="2" id="KW-0732">Signal</keyword>
<dbReference type="GeneID" id="19335691"/>
<evidence type="ECO:0000256" key="1">
    <source>
        <dbReference type="SAM" id="MobiDB-lite"/>
    </source>
</evidence>
<organism evidence="3 4">
    <name type="scientific">Pseudocercospora fijiensis (strain CIRAD86)</name>
    <name type="common">Black leaf streak disease fungus</name>
    <name type="synonym">Mycosphaerella fijiensis</name>
    <dbReference type="NCBI Taxonomy" id="383855"/>
    <lineage>
        <taxon>Eukaryota</taxon>
        <taxon>Fungi</taxon>
        <taxon>Dikarya</taxon>
        <taxon>Ascomycota</taxon>
        <taxon>Pezizomycotina</taxon>
        <taxon>Dothideomycetes</taxon>
        <taxon>Dothideomycetidae</taxon>
        <taxon>Mycosphaerellales</taxon>
        <taxon>Mycosphaerellaceae</taxon>
        <taxon>Pseudocercospora</taxon>
    </lineage>
</organism>
<dbReference type="RefSeq" id="XP_007928409.1">
    <property type="nucleotide sequence ID" value="XM_007930218.1"/>
</dbReference>
<evidence type="ECO:0000313" key="4">
    <source>
        <dbReference type="Proteomes" id="UP000016932"/>
    </source>
</evidence>
<sequence length="315" mass="33656">MKAAYFGFAATAGLALAAPPVARDEWPITLPWPTAAPIPTSNPDWQVCLYLTNDYSWQGYGVNLCMTNDQCSPKVPDSLNANISSAGPNEKEVCYLYSEINCTGTASAPITNPGYDNLGKIGFDKMARSWKCWRTDNMTASSSTTTSSTSSVKVSPSPFPESTSSSTTESRVTIVVTLPATSTTVSVSSSTTEWPTITTASTGDPKLPTTEETTTSLYSTVTGFGTQISPTVVTHTYLDSSTVVTTLMKRAEEAVSTTVDQKYICTTPYPLATYISTGSTSSLTTSWYTMWYQCPGHATLAGIDSTSTKAAAHRR</sequence>
<keyword evidence="4" id="KW-1185">Reference proteome</keyword>
<protein>
    <submittedName>
        <fullName evidence="3">Uncharacterized protein</fullName>
    </submittedName>
</protein>
<gene>
    <name evidence="3" type="ORF">MYCFIDRAFT_197941</name>
</gene>
<proteinExistence type="predicted"/>
<evidence type="ECO:0000313" key="3">
    <source>
        <dbReference type="EMBL" id="EME81139.1"/>
    </source>
</evidence>
<accession>M2ZPY6</accession>
<feature type="compositionally biased region" description="Low complexity" evidence="1">
    <location>
        <begin position="141"/>
        <end position="151"/>
    </location>
</feature>
<feature type="signal peptide" evidence="2">
    <location>
        <begin position="1"/>
        <end position="17"/>
    </location>
</feature>
<dbReference type="EMBL" id="KB446560">
    <property type="protein sequence ID" value="EME81139.1"/>
    <property type="molecule type" value="Genomic_DNA"/>
</dbReference>
<dbReference type="VEuPathDB" id="FungiDB:MYCFIDRAFT_197941"/>
<evidence type="ECO:0000256" key="2">
    <source>
        <dbReference type="SAM" id="SignalP"/>
    </source>
</evidence>
<feature type="chain" id="PRO_5004030077" evidence="2">
    <location>
        <begin position="18"/>
        <end position="315"/>
    </location>
</feature>
<name>M2ZPY6_PSEFD</name>
<dbReference type="Proteomes" id="UP000016932">
    <property type="component" value="Unassembled WGS sequence"/>
</dbReference>
<reference evidence="3 4" key="1">
    <citation type="journal article" date="2012" name="PLoS Pathog.">
        <title>Diverse lifestyles and strategies of plant pathogenesis encoded in the genomes of eighteen Dothideomycetes fungi.</title>
        <authorList>
            <person name="Ohm R.A."/>
            <person name="Feau N."/>
            <person name="Henrissat B."/>
            <person name="Schoch C.L."/>
            <person name="Horwitz B.A."/>
            <person name="Barry K.W."/>
            <person name="Condon B.J."/>
            <person name="Copeland A.C."/>
            <person name="Dhillon B."/>
            <person name="Glaser F."/>
            <person name="Hesse C.N."/>
            <person name="Kosti I."/>
            <person name="LaButti K."/>
            <person name="Lindquist E.A."/>
            <person name="Lucas S."/>
            <person name="Salamov A.A."/>
            <person name="Bradshaw R.E."/>
            <person name="Ciuffetti L."/>
            <person name="Hamelin R.C."/>
            <person name="Kema G.H.J."/>
            <person name="Lawrence C."/>
            <person name="Scott J.A."/>
            <person name="Spatafora J.W."/>
            <person name="Turgeon B.G."/>
            <person name="de Wit P.J.G.M."/>
            <person name="Zhong S."/>
            <person name="Goodwin S.B."/>
            <person name="Grigoriev I.V."/>
        </authorList>
    </citation>
    <scope>NUCLEOTIDE SEQUENCE [LARGE SCALE GENOMIC DNA]</scope>
    <source>
        <strain evidence="3 4">CIRAD86</strain>
    </source>
</reference>
<dbReference type="STRING" id="383855.M2ZPY6"/>
<dbReference type="OrthoDB" id="3647166at2759"/>
<feature type="region of interest" description="Disordered" evidence="1">
    <location>
        <begin position="139"/>
        <end position="170"/>
    </location>
</feature>
<feature type="compositionally biased region" description="Low complexity" evidence="1">
    <location>
        <begin position="160"/>
        <end position="170"/>
    </location>
</feature>
<dbReference type="AlphaFoldDB" id="M2ZPY6"/>
<dbReference type="HOGENOM" id="CLU_883175_0_0_1"/>